<keyword evidence="1" id="KW-1133">Transmembrane helix</keyword>
<gene>
    <name evidence="3" type="ORF">Thi970DRAFT_00021</name>
</gene>
<sequence length="316" mass="34618">MAWLAILRRPLAGDRASDGWWLIGGAAFGLLSPWLSAPLRASGGRFAWLLDLITHGQWLYLIVLVLGVALSARRQPAALLALLLLPLPWLTASPSLDNQSERTEPGFRVAVANLNMVEPPLPALTDWLEAEPPDLLILLECIPEMARWLDDRGELSYHVEQPEASPFGICLRTAWPLIETRTEWDAAGIPRLHAELDWHGQHIGVIALHPMPPVSAHFHALRNQQLHHLIEDTDPTKPSILAGDLNASPWSSAFAGLAQTGVRRASGLQPTWPAVGQGWLGIPIDQVLVTTAWRGAESGTTRSLGSDHRALSVLLW</sequence>
<dbReference type="HOGENOM" id="CLU_052333_0_2_6"/>
<dbReference type="eggNOG" id="COG3021">
    <property type="taxonomic scope" value="Bacteria"/>
</dbReference>
<dbReference type="InterPro" id="IPR005135">
    <property type="entry name" value="Endo/exonuclease/phosphatase"/>
</dbReference>
<dbReference type="Pfam" id="PF03372">
    <property type="entry name" value="Exo_endo_phos"/>
    <property type="match status" value="1"/>
</dbReference>
<keyword evidence="1" id="KW-0472">Membrane</keyword>
<reference evidence="3 4" key="2">
    <citation type="submission" date="2011-11" db="EMBL/GenBank/DDBJ databases">
        <authorList>
            <consortium name="US DOE Joint Genome Institute"/>
            <person name="Lucas S."/>
            <person name="Han J."/>
            <person name="Lapidus A."/>
            <person name="Cheng J.-F."/>
            <person name="Goodwin L."/>
            <person name="Pitluck S."/>
            <person name="Peters L."/>
            <person name="Ovchinnikova G."/>
            <person name="Zhang X."/>
            <person name="Detter J.C."/>
            <person name="Han C."/>
            <person name="Tapia R."/>
            <person name="Land M."/>
            <person name="Hauser L."/>
            <person name="Kyrpides N."/>
            <person name="Ivanova N."/>
            <person name="Pagani I."/>
            <person name="Vogl K."/>
            <person name="Liu Z."/>
            <person name="Overmann J."/>
            <person name="Frigaard N.-U."/>
            <person name="Bryant D."/>
            <person name="Woyke T."/>
        </authorList>
    </citation>
    <scope>NUCLEOTIDE SEQUENCE [LARGE SCALE GENOMIC DNA]</scope>
    <source>
        <strain evidence="3 4">970</strain>
    </source>
</reference>
<dbReference type="EMBL" id="JH603163">
    <property type="protein sequence ID" value="EIC23890.1"/>
    <property type="molecule type" value="Genomic_DNA"/>
</dbReference>
<evidence type="ECO:0000259" key="2">
    <source>
        <dbReference type="Pfam" id="PF03372"/>
    </source>
</evidence>
<feature type="transmembrane region" description="Helical" evidence="1">
    <location>
        <begin position="76"/>
        <end position="92"/>
    </location>
</feature>
<feature type="transmembrane region" description="Helical" evidence="1">
    <location>
        <begin position="46"/>
        <end position="70"/>
    </location>
</feature>
<dbReference type="SUPFAM" id="SSF56219">
    <property type="entry name" value="DNase I-like"/>
    <property type="match status" value="1"/>
</dbReference>
<feature type="transmembrane region" description="Helical" evidence="1">
    <location>
        <begin position="20"/>
        <end position="39"/>
    </location>
</feature>
<organism evidence="3 4">
    <name type="scientific">Thiorhodovibrio frisius</name>
    <dbReference type="NCBI Taxonomy" id="631362"/>
    <lineage>
        <taxon>Bacteria</taxon>
        <taxon>Pseudomonadati</taxon>
        <taxon>Pseudomonadota</taxon>
        <taxon>Gammaproteobacteria</taxon>
        <taxon>Chromatiales</taxon>
        <taxon>Chromatiaceae</taxon>
        <taxon>Thiorhodovibrio</taxon>
    </lineage>
</organism>
<dbReference type="Gene3D" id="3.60.10.10">
    <property type="entry name" value="Endonuclease/exonuclease/phosphatase"/>
    <property type="match status" value="1"/>
</dbReference>
<name>H8YVF0_9GAMM</name>
<dbReference type="InterPro" id="IPR036691">
    <property type="entry name" value="Endo/exonu/phosph_ase_sf"/>
</dbReference>
<proteinExistence type="predicted"/>
<evidence type="ECO:0000313" key="4">
    <source>
        <dbReference type="Proteomes" id="UP000002964"/>
    </source>
</evidence>
<keyword evidence="4" id="KW-1185">Reference proteome</keyword>
<accession>H8YVF0</accession>
<dbReference type="STRING" id="631362.Thi970DRAFT_00021"/>
<dbReference type="AlphaFoldDB" id="H8YVF0"/>
<dbReference type="Proteomes" id="UP000002964">
    <property type="component" value="Unassembled WGS sequence"/>
</dbReference>
<evidence type="ECO:0000256" key="1">
    <source>
        <dbReference type="SAM" id="Phobius"/>
    </source>
</evidence>
<feature type="domain" description="Endonuclease/exonuclease/phosphatase" evidence="2">
    <location>
        <begin position="112"/>
        <end position="308"/>
    </location>
</feature>
<reference evidence="4" key="1">
    <citation type="submission" date="2011-06" db="EMBL/GenBank/DDBJ databases">
        <authorList>
            <consortium name="US DOE Joint Genome Institute (JGI-PGF)"/>
            <person name="Lucas S."/>
            <person name="Han J."/>
            <person name="Lapidus A."/>
            <person name="Cheng J.-F."/>
            <person name="Goodwin L."/>
            <person name="Pitluck S."/>
            <person name="Peters L."/>
            <person name="Land M.L."/>
            <person name="Hauser L."/>
            <person name="Vogl K."/>
            <person name="Liu Z."/>
            <person name="Overmann J."/>
            <person name="Frigaard N.-U."/>
            <person name="Bryant D.A."/>
            <person name="Woyke T.J."/>
        </authorList>
    </citation>
    <scope>NUCLEOTIDE SEQUENCE [LARGE SCALE GENOMIC DNA]</scope>
    <source>
        <strain evidence="4">970</strain>
    </source>
</reference>
<evidence type="ECO:0000313" key="3">
    <source>
        <dbReference type="EMBL" id="EIC23890.1"/>
    </source>
</evidence>
<protein>
    <recommendedName>
        <fullName evidence="2">Endonuclease/exonuclease/phosphatase domain-containing protein</fullName>
    </recommendedName>
</protein>
<keyword evidence="1" id="KW-0812">Transmembrane</keyword>
<dbReference type="GO" id="GO:0003824">
    <property type="term" value="F:catalytic activity"/>
    <property type="evidence" value="ECO:0007669"/>
    <property type="project" value="InterPro"/>
</dbReference>